<dbReference type="RefSeq" id="WP_212538771.1">
    <property type="nucleotide sequence ID" value="NZ_JAGTUU010000012.1"/>
</dbReference>
<comment type="similarity">
    <text evidence="1">Belongs to the metallo-dependent hydrolases superfamily. ATZ/TRZ family.</text>
</comment>
<dbReference type="AlphaFoldDB" id="A0A8J8B909"/>
<dbReference type="InterPro" id="IPR006680">
    <property type="entry name" value="Amidohydro-rel"/>
</dbReference>
<evidence type="ECO:0000259" key="6">
    <source>
        <dbReference type="Pfam" id="PF22039"/>
    </source>
</evidence>
<organism evidence="7 8">
    <name type="scientific">Thetidibacter halocola</name>
    <dbReference type="NCBI Taxonomy" id="2827239"/>
    <lineage>
        <taxon>Bacteria</taxon>
        <taxon>Pseudomonadati</taxon>
        <taxon>Pseudomonadota</taxon>
        <taxon>Alphaproteobacteria</taxon>
        <taxon>Rhodobacterales</taxon>
        <taxon>Roseobacteraceae</taxon>
        <taxon>Thetidibacter</taxon>
    </lineage>
</organism>
<dbReference type="GO" id="GO:0046872">
    <property type="term" value="F:metal ion binding"/>
    <property type="evidence" value="ECO:0007669"/>
    <property type="project" value="UniProtKB-KW"/>
</dbReference>
<evidence type="ECO:0000259" key="5">
    <source>
        <dbReference type="Pfam" id="PF01979"/>
    </source>
</evidence>
<evidence type="ECO:0000256" key="2">
    <source>
        <dbReference type="ARBA" id="ARBA00022723"/>
    </source>
</evidence>
<dbReference type="GO" id="GO:0016810">
    <property type="term" value="F:hydrolase activity, acting on carbon-nitrogen (but not peptide) bonds"/>
    <property type="evidence" value="ECO:0007669"/>
    <property type="project" value="InterPro"/>
</dbReference>
<keyword evidence="2" id="KW-0479">Metal-binding</keyword>
<dbReference type="PANTHER" id="PTHR43794">
    <property type="entry name" value="AMINOHYDROLASE SSNA-RELATED"/>
    <property type="match status" value="1"/>
</dbReference>
<dbReference type="InterPro" id="IPR054418">
    <property type="entry name" value="MQNX/HUTI_composite_N"/>
</dbReference>
<dbReference type="Gene3D" id="3.20.20.140">
    <property type="entry name" value="Metal-dependent hydrolases"/>
    <property type="match status" value="1"/>
</dbReference>
<dbReference type="PANTHER" id="PTHR43794:SF11">
    <property type="entry name" value="AMIDOHYDROLASE-RELATED DOMAIN-CONTAINING PROTEIN"/>
    <property type="match status" value="1"/>
</dbReference>
<dbReference type="SUPFAM" id="SSF51338">
    <property type="entry name" value="Composite domain of metallo-dependent hydrolases"/>
    <property type="match status" value="1"/>
</dbReference>
<dbReference type="InterPro" id="IPR032466">
    <property type="entry name" value="Metal_Hydrolase"/>
</dbReference>
<keyword evidence="3" id="KW-0378">Hydrolase</keyword>
<keyword evidence="8" id="KW-1185">Reference proteome</keyword>
<feature type="domain" description="Amidohydrolase-related" evidence="5">
    <location>
        <begin position="256"/>
        <end position="430"/>
    </location>
</feature>
<evidence type="ECO:0000256" key="4">
    <source>
        <dbReference type="ARBA" id="ARBA00022833"/>
    </source>
</evidence>
<name>A0A8J8B909_9RHOB</name>
<dbReference type="Pfam" id="PF01979">
    <property type="entry name" value="Amidohydro_1"/>
    <property type="match status" value="1"/>
</dbReference>
<dbReference type="EMBL" id="JAGTUU010000012">
    <property type="protein sequence ID" value="MBS0126811.1"/>
    <property type="molecule type" value="Genomic_DNA"/>
</dbReference>
<dbReference type="Gene3D" id="2.30.40.10">
    <property type="entry name" value="Urease, subunit C, domain 1"/>
    <property type="match status" value="1"/>
</dbReference>
<evidence type="ECO:0000256" key="3">
    <source>
        <dbReference type="ARBA" id="ARBA00022801"/>
    </source>
</evidence>
<feature type="domain" description="Aminodeoxyfutalosine deaminase/Imidazolonepropionase-like composite" evidence="6">
    <location>
        <begin position="24"/>
        <end position="46"/>
    </location>
</feature>
<dbReference type="Pfam" id="PF22039">
    <property type="entry name" value="HUTI_composite_bact"/>
    <property type="match status" value="1"/>
</dbReference>
<dbReference type="InterPro" id="IPR050287">
    <property type="entry name" value="MTA/SAH_deaminase"/>
</dbReference>
<evidence type="ECO:0000256" key="1">
    <source>
        <dbReference type="ARBA" id="ARBA00006745"/>
    </source>
</evidence>
<sequence>MADLIVTNAVVVTVDPERRVLHDAAIAVQGDRISDIGPTDEIRARHSAPEIIDGRDMVVLPGLIDVHAHAGHGLIKTMASGDSAAWFDACLQAYTVASTPDFWFAEAQLAAVERLRFGVTTGISLLGGGDSIMRTDDPDYGDAHCDGVAEVGTRSVVAVGTTRPPHPLTYARWTGETKETFSVDFDRQLATSLDLIKRRHGSLGRRINFCLLTPTLRAEHVEDLGEANLEEARRQAKVVSSKAREHGVVFTQDGHRRGSVKYAQEMGILGPEALLSHSTGLTEEEIEICAATGTKIAHNPSAIASIFDRCPATELMQAGVVVAIGSDATAPDRSGDMFRHMQQCMHYHRRHHRDPSWLPPGKVLEMCTIDGARALGMEDDIGSIEVGKKADLTLVDMRRPHLYPANMHVSHVVNFANGNDVHTVIVDGKVRLRAREVVSVDEGKVLDAAQREADLMLERSGLRDLLIEPDSFWSSLRMNPGRGAP</sequence>
<evidence type="ECO:0000313" key="7">
    <source>
        <dbReference type="EMBL" id="MBS0126811.1"/>
    </source>
</evidence>
<evidence type="ECO:0000313" key="8">
    <source>
        <dbReference type="Proteomes" id="UP000681356"/>
    </source>
</evidence>
<proteinExistence type="inferred from homology"/>
<reference evidence="7" key="1">
    <citation type="submission" date="2021-04" db="EMBL/GenBank/DDBJ databases">
        <authorList>
            <person name="Yoon J."/>
        </authorList>
    </citation>
    <scope>NUCLEOTIDE SEQUENCE</scope>
    <source>
        <strain evidence="7">KMU-90</strain>
    </source>
</reference>
<accession>A0A8J8B909</accession>
<gene>
    <name evidence="7" type="ORF">KB874_22275</name>
</gene>
<protein>
    <submittedName>
        <fullName evidence="7">Amidohydrolase family protein</fullName>
    </submittedName>
</protein>
<dbReference type="Proteomes" id="UP000681356">
    <property type="component" value="Unassembled WGS sequence"/>
</dbReference>
<dbReference type="InterPro" id="IPR011059">
    <property type="entry name" value="Metal-dep_hydrolase_composite"/>
</dbReference>
<keyword evidence="4" id="KW-0862">Zinc</keyword>
<dbReference type="SUPFAM" id="SSF51556">
    <property type="entry name" value="Metallo-dependent hydrolases"/>
    <property type="match status" value="1"/>
</dbReference>
<comment type="caution">
    <text evidence="7">The sequence shown here is derived from an EMBL/GenBank/DDBJ whole genome shotgun (WGS) entry which is preliminary data.</text>
</comment>